<feature type="transmembrane region" description="Helical" evidence="1">
    <location>
        <begin position="93"/>
        <end position="114"/>
    </location>
</feature>
<dbReference type="Proteomes" id="UP000053370">
    <property type="component" value="Unassembled WGS sequence"/>
</dbReference>
<accession>A0A0K8P964</accession>
<keyword evidence="1" id="KW-1133">Transmembrane helix</keyword>
<keyword evidence="1" id="KW-0472">Membrane</keyword>
<dbReference type="OrthoDB" id="1420644at2"/>
<feature type="transmembrane region" description="Helical" evidence="1">
    <location>
        <begin position="259"/>
        <end position="276"/>
    </location>
</feature>
<gene>
    <name evidence="2" type="ORF">ATC1_11106</name>
</gene>
<evidence type="ECO:0000256" key="1">
    <source>
        <dbReference type="SAM" id="Phobius"/>
    </source>
</evidence>
<keyword evidence="1" id="KW-0812">Transmembrane</keyword>
<feature type="transmembrane region" description="Helical" evidence="1">
    <location>
        <begin position="353"/>
        <end position="372"/>
    </location>
</feature>
<reference evidence="2" key="1">
    <citation type="journal article" date="2015" name="Genome Announc.">
        <title>Draft Genome Sequence of Anaerolineae Strain TC1, a Novel Isolate from a Methanogenic Wastewater Treatment System.</title>
        <authorList>
            <person name="Matsuura N."/>
            <person name="Tourlousse D.M."/>
            <person name="Sun L."/>
            <person name="Toyonaga M."/>
            <person name="Kuroda K."/>
            <person name="Ohashi A."/>
            <person name="Cruz R."/>
            <person name="Yamaguchi T."/>
            <person name="Sekiguchi Y."/>
        </authorList>
    </citation>
    <scope>NUCLEOTIDE SEQUENCE [LARGE SCALE GENOMIC DNA]</scope>
    <source>
        <strain evidence="2">TC1</strain>
    </source>
</reference>
<dbReference type="RefSeq" id="WP_062277023.1">
    <property type="nucleotide sequence ID" value="NZ_DF968179.1"/>
</dbReference>
<proteinExistence type="predicted"/>
<feature type="transmembrane region" description="Helical" evidence="1">
    <location>
        <begin position="156"/>
        <end position="176"/>
    </location>
</feature>
<dbReference type="PATRIC" id="fig|1678840.3.peg.131"/>
<feature type="transmembrane region" description="Helical" evidence="1">
    <location>
        <begin position="320"/>
        <end position="341"/>
    </location>
</feature>
<protein>
    <submittedName>
        <fullName evidence="2">Uncharacterized protein</fullName>
    </submittedName>
</protein>
<feature type="transmembrane region" description="Helical" evidence="1">
    <location>
        <begin position="67"/>
        <end position="87"/>
    </location>
</feature>
<organism evidence="2">
    <name type="scientific">Flexilinea flocculi</name>
    <dbReference type="NCBI Taxonomy" id="1678840"/>
    <lineage>
        <taxon>Bacteria</taxon>
        <taxon>Bacillati</taxon>
        <taxon>Chloroflexota</taxon>
        <taxon>Anaerolineae</taxon>
        <taxon>Anaerolineales</taxon>
        <taxon>Anaerolineaceae</taxon>
        <taxon>Flexilinea</taxon>
    </lineage>
</organism>
<keyword evidence="3" id="KW-1185">Reference proteome</keyword>
<name>A0A0K8P964_9CHLR</name>
<dbReference type="AlphaFoldDB" id="A0A0K8P964"/>
<feature type="transmembrane region" description="Helical" evidence="1">
    <location>
        <begin position="297"/>
        <end position="314"/>
    </location>
</feature>
<evidence type="ECO:0000313" key="2">
    <source>
        <dbReference type="EMBL" id="GAP39187.1"/>
    </source>
</evidence>
<feature type="transmembrane region" description="Helical" evidence="1">
    <location>
        <begin position="121"/>
        <end position="150"/>
    </location>
</feature>
<sequence length="395" mass="45427">MTNKKYRTAAIICIAILIVYDGLQLYQAPLDTYTWTELLINYAAGFIRRGLIGKIAYWVSPYISVKFFLSALITISYLLHLFIYAKITRKIDTFIWMSFLLSPAAFLFPIYDFAAFGRKDVFLILIFFLSILLILKRVNLLLTLALVLILNEIGVLIHEYALFFFPFVLVLILIGYRDQSPKLLLLTVVLGVVFMIGNLAGLYALSRQYYSLDLIAESWQGLIKDYDLTPQSGAFGWMGVPLKEGLQPEFDKLSFPRTFFSYAAGFLLSLIPAFLLNERYQILNIVEKAYADQKWKFTGFGLLLLSSAAVFVFSSDWGRLMYLFTFHLFISLIVLKELFGCEDTITENASHSSYAKIILIVFIFLYASTWYVKHYVDGDHIALQQGLLFRIFEWL</sequence>
<evidence type="ECO:0000313" key="3">
    <source>
        <dbReference type="Proteomes" id="UP000053370"/>
    </source>
</evidence>
<feature type="transmembrane region" description="Helical" evidence="1">
    <location>
        <begin position="183"/>
        <end position="205"/>
    </location>
</feature>
<dbReference type="EMBL" id="DF968179">
    <property type="protein sequence ID" value="GAP39187.1"/>
    <property type="molecule type" value="Genomic_DNA"/>
</dbReference>